<sequence length="232" mass="24599">MTTYSQEAQELPRSYRWIAGVGLLLGPALSVVGTFYWQDGGVQGVDAAVFNVLSSLAWLVGLVGVFRAIEPWAPRYAAIALPLACYGVLGGVAFGLQGMHEELFGVSHGDAVRLLEPYPVAASVLFWFAGPLFPTSLFVLGLVLARIRAVPVAIGGLICLGAVVFPISRIPREVLVAHAADLLLLLPFLYVGIQMIAGRLRPRAAARSVPTSPTLAEDRAATGGTALHGDRR</sequence>
<evidence type="ECO:0000313" key="3">
    <source>
        <dbReference type="EMBL" id="MBB5481166.1"/>
    </source>
</evidence>
<feature type="transmembrane region" description="Helical" evidence="2">
    <location>
        <begin position="150"/>
        <end position="168"/>
    </location>
</feature>
<evidence type="ECO:0000313" key="4">
    <source>
        <dbReference type="Proteomes" id="UP000586947"/>
    </source>
</evidence>
<dbReference type="EMBL" id="JACHDP010000001">
    <property type="protein sequence ID" value="MBB5481166.1"/>
    <property type="molecule type" value="Genomic_DNA"/>
</dbReference>
<keyword evidence="4" id="KW-1185">Reference proteome</keyword>
<reference evidence="3 4" key="1">
    <citation type="submission" date="2020-08" db="EMBL/GenBank/DDBJ databases">
        <title>Sequencing the genomes of 1000 actinobacteria strains.</title>
        <authorList>
            <person name="Klenk H.-P."/>
        </authorList>
    </citation>
    <scope>NUCLEOTIDE SEQUENCE [LARGE SCALE GENOMIC DNA]</scope>
    <source>
        <strain evidence="3 4">DSM 103125</strain>
    </source>
</reference>
<comment type="caution">
    <text evidence="3">The sequence shown here is derived from an EMBL/GenBank/DDBJ whole genome shotgun (WGS) entry which is preliminary data.</text>
</comment>
<gene>
    <name evidence="3" type="ORF">HNR20_005671</name>
</gene>
<keyword evidence="2" id="KW-0472">Membrane</keyword>
<feature type="transmembrane region" description="Helical" evidence="2">
    <location>
        <begin position="17"/>
        <end position="37"/>
    </location>
</feature>
<keyword evidence="2" id="KW-1133">Transmembrane helix</keyword>
<name>A0A840VYX0_9ACTN</name>
<evidence type="ECO:0000256" key="2">
    <source>
        <dbReference type="SAM" id="Phobius"/>
    </source>
</evidence>
<feature type="transmembrane region" description="Helical" evidence="2">
    <location>
        <begin position="76"/>
        <end position="98"/>
    </location>
</feature>
<evidence type="ECO:0000256" key="1">
    <source>
        <dbReference type="SAM" id="MobiDB-lite"/>
    </source>
</evidence>
<accession>A0A840VYX0</accession>
<feature type="transmembrane region" description="Helical" evidence="2">
    <location>
        <begin position="49"/>
        <end position="69"/>
    </location>
</feature>
<proteinExistence type="predicted"/>
<feature type="transmembrane region" description="Helical" evidence="2">
    <location>
        <begin position="118"/>
        <end position="143"/>
    </location>
</feature>
<dbReference type="RefSeq" id="WP_184186177.1">
    <property type="nucleotide sequence ID" value="NZ_BMNF01000004.1"/>
</dbReference>
<dbReference type="Proteomes" id="UP000586947">
    <property type="component" value="Unassembled WGS sequence"/>
</dbReference>
<keyword evidence="2" id="KW-0812">Transmembrane</keyword>
<feature type="transmembrane region" description="Helical" evidence="2">
    <location>
        <begin position="174"/>
        <end position="193"/>
    </location>
</feature>
<feature type="region of interest" description="Disordered" evidence="1">
    <location>
        <begin position="211"/>
        <end position="232"/>
    </location>
</feature>
<dbReference type="AlphaFoldDB" id="A0A840VYX0"/>
<protein>
    <submittedName>
        <fullName evidence="3">Uncharacterized protein</fullName>
    </submittedName>
</protein>
<organism evidence="3 4">
    <name type="scientific">Micromonospora parathelypteridis</name>
    <dbReference type="NCBI Taxonomy" id="1839617"/>
    <lineage>
        <taxon>Bacteria</taxon>
        <taxon>Bacillati</taxon>
        <taxon>Actinomycetota</taxon>
        <taxon>Actinomycetes</taxon>
        <taxon>Micromonosporales</taxon>
        <taxon>Micromonosporaceae</taxon>
        <taxon>Micromonospora</taxon>
    </lineage>
</organism>